<keyword evidence="3" id="KW-1185">Reference proteome</keyword>
<dbReference type="RefSeq" id="WP_377281066.1">
    <property type="nucleotide sequence ID" value="NZ_JBHRSI010000003.1"/>
</dbReference>
<gene>
    <name evidence="2" type="ORF">ACFSC0_01775</name>
</gene>
<dbReference type="Pfam" id="PF11695">
    <property type="entry name" value="DUF3291"/>
    <property type="match status" value="1"/>
</dbReference>
<protein>
    <submittedName>
        <fullName evidence="2">DUF3291 domain-containing protein</fullName>
    </submittedName>
</protein>
<proteinExistence type="predicted"/>
<accession>A0ABW4MWT7</accession>
<reference evidence="3" key="1">
    <citation type="journal article" date="2019" name="Int. J. Syst. Evol. Microbiol.">
        <title>The Global Catalogue of Microorganisms (GCM) 10K type strain sequencing project: providing services to taxonomists for standard genome sequencing and annotation.</title>
        <authorList>
            <consortium name="The Broad Institute Genomics Platform"/>
            <consortium name="The Broad Institute Genome Sequencing Center for Infectious Disease"/>
            <person name="Wu L."/>
            <person name="Ma J."/>
        </authorList>
    </citation>
    <scope>NUCLEOTIDE SEQUENCE [LARGE SCALE GENOMIC DNA]</scope>
    <source>
        <strain evidence="3">DFY28</strain>
    </source>
</reference>
<evidence type="ECO:0000313" key="2">
    <source>
        <dbReference type="EMBL" id="MFD1782106.1"/>
    </source>
</evidence>
<name>A0ABW4MWT7_9CAUL</name>
<dbReference type="EMBL" id="JBHUEY010000001">
    <property type="protein sequence ID" value="MFD1782106.1"/>
    <property type="molecule type" value="Genomic_DNA"/>
</dbReference>
<organism evidence="2 3">
    <name type="scientific">Phenylobacterium terrae</name>
    <dbReference type="NCBI Taxonomy" id="2665495"/>
    <lineage>
        <taxon>Bacteria</taxon>
        <taxon>Pseudomonadati</taxon>
        <taxon>Pseudomonadota</taxon>
        <taxon>Alphaproteobacteria</taxon>
        <taxon>Caulobacterales</taxon>
        <taxon>Caulobacteraceae</taxon>
        <taxon>Phenylobacterium</taxon>
    </lineage>
</organism>
<sequence>MAGHHLAQINIARLKAPFDAPETAEFVANLGRINALAEAAPGFVWRPVDEPPEVPPAFEDPMLVANLSVWEDLESLAAFVYRSGHRDVMRRRREWFVDTPVYMALWWVRAGHRPRESEGKARLELLAQIGPTPEAFTFRYPFPAPGAADTPLPMPDRCA</sequence>
<dbReference type="Proteomes" id="UP001597237">
    <property type="component" value="Unassembled WGS sequence"/>
</dbReference>
<evidence type="ECO:0000313" key="3">
    <source>
        <dbReference type="Proteomes" id="UP001597237"/>
    </source>
</evidence>
<feature type="domain" description="DUF3291" evidence="1">
    <location>
        <begin position="6"/>
        <end position="139"/>
    </location>
</feature>
<evidence type="ECO:0000259" key="1">
    <source>
        <dbReference type="Pfam" id="PF11695"/>
    </source>
</evidence>
<comment type="caution">
    <text evidence="2">The sequence shown here is derived from an EMBL/GenBank/DDBJ whole genome shotgun (WGS) entry which is preliminary data.</text>
</comment>
<dbReference type="InterPro" id="IPR011008">
    <property type="entry name" value="Dimeric_a/b-barrel"/>
</dbReference>
<dbReference type="InterPro" id="IPR021708">
    <property type="entry name" value="DUF3291"/>
</dbReference>
<dbReference type="SUPFAM" id="SSF54909">
    <property type="entry name" value="Dimeric alpha+beta barrel"/>
    <property type="match status" value="1"/>
</dbReference>